<dbReference type="GO" id="GO:0000166">
    <property type="term" value="F:nucleotide binding"/>
    <property type="evidence" value="ECO:0007669"/>
    <property type="project" value="InterPro"/>
</dbReference>
<feature type="domain" description="GFO/IDH/MocA-like oxidoreductase" evidence="4">
    <location>
        <begin position="129"/>
        <end position="247"/>
    </location>
</feature>
<proteinExistence type="inferred from homology"/>
<dbReference type="GO" id="GO:0006740">
    <property type="term" value="P:NADPH regeneration"/>
    <property type="evidence" value="ECO:0007669"/>
    <property type="project" value="TreeGrafter"/>
</dbReference>
<evidence type="ECO:0000256" key="2">
    <source>
        <dbReference type="ARBA" id="ARBA00023002"/>
    </source>
</evidence>
<dbReference type="PANTHER" id="PTHR42840:SF3">
    <property type="entry name" value="BINDING ROSSMANN FOLD OXIDOREDUCTASE, PUTATIVE (AFU_ORTHOLOGUE AFUA_2G10240)-RELATED"/>
    <property type="match status" value="1"/>
</dbReference>
<keyword evidence="2 5" id="KW-0560">Oxidoreductase</keyword>
<sequence>MLRVAVIGAGRIGKVHAAAVAAHPQARLVAVCDPIGTGAADLAAIYEAKAYAEAADLFADSDVDAVIIGSPTPLHAQQVLAAARAGKAVLVEKPVAGDVDEARALEAELATFEHPPVMVGFQRRYDPSIRRAKALADAGELGTIEQVTIVARDPGPPPAEYVAASGGLFKDMTIHDFDEARFFIGDIVEVSAFGQNVLPELAETGDFDAAMVLLRGAGGAVATITNNRRCVTGYDQRLEVHGSLGSAVMDNWRETTLSVNTRDASGVRQPYLDFFLERYAAAYSNELSAFIDAINSGTEVSPTVADGVAALLVAQAAEESARTGRTVRLDIGGTPDYGG</sequence>
<dbReference type="Gene3D" id="3.30.360.10">
    <property type="entry name" value="Dihydrodipicolinate Reductase, domain 2"/>
    <property type="match status" value="1"/>
</dbReference>
<dbReference type="InterPro" id="IPR030827">
    <property type="entry name" value="Myo_inos_IolG"/>
</dbReference>
<dbReference type="GO" id="GO:0050112">
    <property type="term" value="F:inositol 2-dehydrogenase (NAD+) activity"/>
    <property type="evidence" value="ECO:0007669"/>
    <property type="project" value="UniProtKB-EC"/>
</dbReference>
<name>A0A7H0H4N3_9ACTN</name>
<dbReference type="EMBL" id="CP060789">
    <property type="protein sequence ID" value="QNP55499.1"/>
    <property type="molecule type" value="Genomic_DNA"/>
</dbReference>
<feature type="domain" description="Gfo/Idh/MocA-like oxidoreductase N-terminal" evidence="3">
    <location>
        <begin position="2"/>
        <end position="111"/>
    </location>
</feature>
<dbReference type="SUPFAM" id="SSF51735">
    <property type="entry name" value="NAD(P)-binding Rossmann-fold domains"/>
    <property type="match status" value="1"/>
</dbReference>
<evidence type="ECO:0000259" key="4">
    <source>
        <dbReference type="Pfam" id="PF22725"/>
    </source>
</evidence>
<dbReference type="Proteomes" id="UP000516117">
    <property type="component" value="Chromosome"/>
</dbReference>
<dbReference type="SUPFAM" id="SSF55347">
    <property type="entry name" value="Glyceraldehyde-3-phosphate dehydrogenase-like, C-terminal domain"/>
    <property type="match status" value="1"/>
</dbReference>
<dbReference type="PANTHER" id="PTHR42840">
    <property type="entry name" value="NAD(P)-BINDING ROSSMANN-FOLD SUPERFAMILY PROTEIN-RELATED"/>
    <property type="match status" value="1"/>
</dbReference>
<dbReference type="RefSeq" id="WP_187720629.1">
    <property type="nucleotide sequence ID" value="NZ_BAABBL010000009.1"/>
</dbReference>
<dbReference type="Pfam" id="PF01408">
    <property type="entry name" value="GFO_IDH_MocA"/>
    <property type="match status" value="1"/>
</dbReference>
<accession>A0A7H0H4N3</accession>
<dbReference type="Pfam" id="PF22725">
    <property type="entry name" value="GFO_IDH_MocA_C3"/>
    <property type="match status" value="1"/>
</dbReference>
<dbReference type="InterPro" id="IPR036291">
    <property type="entry name" value="NAD(P)-bd_dom_sf"/>
</dbReference>
<gene>
    <name evidence="5" type="primary">iolG</name>
    <name evidence="5" type="ORF">H9L22_15110</name>
</gene>
<keyword evidence="6" id="KW-1185">Reference proteome</keyword>
<dbReference type="AlphaFoldDB" id="A0A7H0H4N3"/>
<dbReference type="NCBIfam" id="TIGR04380">
    <property type="entry name" value="myo_inos_iolG"/>
    <property type="match status" value="1"/>
</dbReference>
<comment type="similarity">
    <text evidence="1">Belongs to the Gfo/Idh/MocA family.</text>
</comment>
<evidence type="ECO:0000256" key="1">
    <source>
        <dbReference type="ARBA" id="ARBA00010928"/>
    </source>
</evidence>
<dbReference type="KEGG" id="tdf:H9L22_15110"/>
<evidence type="ECO:0000313" key="6">
    <source>
        <dbReference type="Proteomes" id="UP000516117"/>
    </source>
</evidence>
<reference evidence="5 6" key="1">
    <citation type="submission" date="2020-08" db="EMBL/GenBank/DDBJ databases">
        <title>Genome sequence of Tessaracoccus defluvii JCM 17540T.</title>
        <authorList>
            <person name="Hyun D.-W."/>
            <person name="Bae J.-W."/>
        </authorList>
    </citation>
    <scope>NUCLEOTIDE SEQUENCE [LARGE SCALE GENOMIC DNA]</scope>
    <source>
        <strain evidence="5 6">JCM 17540</strain>
    </source>
</reference>
<organism evidence="5 6">
    <name type="scientific">Tessaracoccus defluvii</name>
    <dbReference type="NCBI Taxonomy" id="1285901"/>
    <lineage>
        <taxon>Bacteria</taxon>
        <taxon>Bacillati</taxon>
        <taxon>Actinomycetota</taxon>
        <taxon>Actinomycetes</taxon>
        <taxon>Propionibacteriales</taxon>
        <taxon>Propionibacteriaceae</taxon>
        <taxon>Tessaracoccus</taxon>
    </lineage>
</organism>
<evidence type="ECO:0000259" key="3">
    <source>
        <dbReference type="Pfam" id="PF01408"/>
    </source>
</evidence>
<protein>
    <submittedName>
        <fullName evidence="5">Inositol 2-dehydrogenase</fullName>
        <ecNumber evidence="5">1.1.1.18</ecNumber>
    </submittedName>
</protein>
<dbReference type="EC" id="1.1.1.18" evidence="5"/>
<evidence type="ECO:0000313" key="5">
    <source>
        <dbReference type="EMBL" id="QNP55499.1"/>
    </source>
</evidence>
<dbReference type="InterPro" id="IPR000683">
    <property type="entry name" value="Gfo/Idh/MocA-like_OxRdtase_N"/>
</dbReference>
<dbReference type="InterPro" id="IPR055170">
    <property type="entry name" value="GFO_IDH_MocA-like_dom"/>
</dbReference>
<dbReference type="GO" id="GO:0005737">
    <property type="term" value="C:cytoplasm"/>
    <property type="evidence" value="ECO:0007669"/>
    <property type="project" value="TreeGrafter"/>
</dbReference>
<dbReference type="Gene3D" id="3.40.50.720">
    <property type="entry name" value="NAD(P)-binding Rossmann-like Domain"/>
    <property type="match status" value="1"/>
</dbReference>